<dbReference type="GO" id="GO:0006412">
    <property type="term" value="P:translation"/>
    <property type="evidence" value="ECO:0007669"/>
    <property type="project" value="UniProtKB-UniRule"/>
</dbReference>
<sequence>MAHKKAGGSSRNGRDSAGKRLGIKAYGGELVIPGNIIARQRGTTWHPGLNVGMGTDHTLFAKVEGHVEFRAKRNGRTFISVLPRAVEAAE</sequence>
<comment type="similarity">
    <text evidence="1 5">Belongs to the bacterial ribosomal protein bL27 family.</text>
</comment>
<dbReference type="InterPro" id="IPR018261">
    <property type="entry name" value="Ribosomal_bL27_CS"/>
</dbReference>
<evidence type="ECO:0000256" key="1">
    <source>
        <dbReference type="ARBA" id="ARBA00010797"/>
    </source>
</evidence>
<dbReference type="PRINTS" id="PR00063">
    <property type="entry name" value="RIBOSOMALL27"/>
</dbReference>
<dbReference type="SUPFAM" id="SSF110324">
    <property type="entry name" value="Ribosomal L27 protein-like"/>
    <property type="match status" value="1"/>
</dbReference>
<name>A0A0D7ESJ3_RHOPL</name>
<dbReference type="InterPro" id="IPR001684">
    <property type="entry name" value="Ribosomal_bL27"/>
</dbReference>
<evidence type="ECO:0000256" key="3">
    <source>
        <dbReference type="ARBA" id="ARBA00023274"/>
    </source>
</evidence>
<evidence type="ECO:0000256" key="4">
    <source>
        <dbReference type="ARBA" id="ARBA00035175"/>
    </source>
</evidence>
<organism evidence="6 7">
    <name type="scientific">Rhodopseudomonas palustris</name>
    <dbReference type="NCBI Taxonomy" id="1076"/>
    <lineage>
        <taxon>Bacteria</taxon>
        <taxon>Pseudomonadati</taxon>
        <taxon>Pseudomonadota</taxon>
        <taxon>Alphaproteobacteria</taxon>
        <taxon>Hyphomicrobiales</taxon>
        <taxon>Nitrobacteraceae</taxon>
        <taxon>Rhodopseudomonas</taxon>
    </lineage>
</organism>
<comment type="caution">
    <text evidence="6">The sequence shown here is derived from an EMBL/GenBank/DDBJ whole genome shotgun (WGS) entry which is preliminary data.</text>
</comment>
<protein>
    <recommendedName>
        <fullName evidence="4 5">Large ribosomal subunit protein bL27</fullName>
    </recommendedName>
</protein>
<dbReference type="Pfam" id="PF01016">
    <property type="entry name" value="Ribosomal_L27"/>
    <property type="match status" value="1"/>
</dbReference>
<dbReference type="AlphaFoldDB" id="A0A0D7ESJ3"/>
<dbReference type="NCBIfam" id="TIGR00062">
    <property type="entry name" value="L27"/>
    <property type="match status" value="1"/>
</dbReference>
<dbReference type="Gene3D" id="2.40.50.100">
    <property type="match status" value="1"/>
</dbReference>
<dbReference type="Proteomes" id="UP000032515">
    <property type="component" value="Unassembled WGS sequence"/>
</dbReference>
<keyword evidence="3 5" id="KW-0687">Ribonucleoprotein</keyword>
<dbReference type="HAMAP" id="MF_00539">
    <property type="entry name" value="Ribosomal_bL27"/>
    <property type="match status" value="1"/>
</dbReference>
<dbReference type="PANTHER" id="PTHR15893:SF0">
    <property type="entry name" value="LARGE RIBOSOMAL SUBUNIT PROTEIN BL27M"/>
    <property type="match status" value="1"/>
</dbReference>
<keyword evidence="2 5" id="KW-0689">Ribosomal protein</keyword>
<reference evidence="6 7" key="1">
    <citation type="submission" date="2014-11" db="EMBL/GenBank/DDBJ databases">
        <title>Genomics and ecophysiology of heterotrophic nitrogen fixing bacteria isolated from estuarine surface water.</title>
        <authorList>
            <person name="Bentzon-Tilia M."/>
            <person name="Severin I."/>
            <person name="Hansen L.H."/>
            <person name="Riemann L."/>
        </authorList>
    </citation>
    <scope>NUCLEOTIDE SEQUENCE [LARGE SCALE GENOMIC DNA]</scope>
    <source>
        <strain evidence="6 7">BAL398</strain>
    </source>
</reference>
<dbReference type="STRING" id="1421013.GCA_000504425_03133"/>
<dbReference type="EMBL" id="JXXE01000219">
    <property type="protein sequence ID" value="KIZ43530.1"/>
    <property type="molecule type" value="Genomic_DNA"/>
</dbReference>
<gene>
    <name evidence="5" type="primary">rpmA</name>
    <name evidence="6" type="ORF">OO17_11160</name>
</gene>
<accession>A0A0D7ESJ3</accession>
<dbReference type="PANTHER" id="PTHR15893">
    <property type="entry name" value="RIBOSOMAL PROTEIN L27"/>
    <property type="match status" value="1"/>
</dbReference>
<dbReference type="GO" id="GO:0022625">
    <property type="term" value="C:cytosolic large ribosomal subunit"/>
    <property type="evidence" value="ECO:0007669"/>
    <property type="project" value="TreeGrafter"/>
</dbReference>
<dbReference type="PATRIC" id="fig|1076.23.peg.2146"/>
<dbReference type="GO" id="GO:0003735">
    <property type="term" value="F:structural constituent of ribosome"/>
    <property type="evidence" value="ECO:0007669"/>
    <property type="project" value="InterPro"/>
</dbReference>
<dbReference type="PROSITE" id="PS00831">
    <property type="entry name" value="RIBOSOMAL_L27"/>
    <property type="match status" value="1"/>
</dbReference>
<evidence type="ECO:0000256" key="5">
    <source>
        <dbReference type="HAMAP-Rule" id="MF_00539"/>
    </source>
</evidence>
<dbReference type="FunFam" id="2.40.50.100:FF:000020">
    <property type="entry name" value="50S ribosomal protein L27"/>
    <property type="match status" value="1"/>
</dbReference>
<evidence type="ECO:0000313" key="6">
    <source>
        <dbReference type="EMBL" id="KIZ43530.1"/>
    </source>
</evidence>
<dbReference type="RefSeq" id="WP_044410152.1">
    <property type="nucleotide sequence ID" value="NZ_JXXE01000219.1"/>
</dbReference>
<evidence type="ECO:0000313" key="7">
    <source>
        <dbReference type="Proteomes" id="UP000032515"/>
    </source>
</evidence>
<proteinExistence type="inferred from homology"/>
<dbReference type="OrthoDB" id="9803474at2"/>
<evidence type="ECO:0000256" key="2">
    <source>
        <dbReference type="ARBA" id="ARBA00022980"/>
    </source>
</evidence>